<accession>A0ABV5CL93</accession>
<proteinExistence type="predicted"/>
<sequence length="89" mass="9765">MMPRLAPDQRLLNAIKSNQVELVDFEYVRKDTGRSVDAAVYDLEQRHLITLGQGGQISITMAGERRRTLKSETSAEPVVAFQAPGGGHA</sequence>
<keyword evidence="2" id="KW-1185">Reference proteome</keyword>
<reference evidence="1 2" key="1">
    <citation type="submission" date="2024-04" db="EMBL/GenBank/DDBJ databases">
        <title>Polymorphospora sp. isolated from Baiyangdian Lake in Xiong'an New Area.</title>
        <authorList>
            <person name="Zhang X."/>
            <person name="Liu J."/>
        </authorList>
    </citation>
    <scope>NUCLEOTIDE SEQUENCE [LARGE SCALE GENOMIC DNA]</scope>
    <source>
        <strain evidence="1 2">2-325</strain>
    </source>
</reference>
<comment type="caution">
    <text evidence="1">The sequence shown here is derived from an EMBL/GenBank/DDBJ whole genome shotgun (WGS) entry which is preliminary data.</text>
</comment>
<evidence type="ECO:0000313" key="1">
    <source>
        <dbReference type="EMBL" id="MFB6392591.1"/>
    </source>
</evidence>
<protein>
    <submittedName>
        <fullName evidence="1">Uncharacterized protein</fullName>
    </submittedName>
</protein>
<dbReference type="Proteomes" id="UP001582793">
    <property type="component" value="Unassembled WGS sequence"/>
</dbReference>
<gene>
    <name evidence="1" type="ORF">AAFH96_05665</name>
</gene>
<dbReference type="EMBL" id="JBCGDC010000011">
    <property type="protein sequence ID" value="MFB6392591.1"/>
    <property type="molecule type" value="Genomic_DNA"/>
</dbReference>
<evidence type="ECO:0000313" key="2">
    <source>
        <dbReference type="Proteomes" id="UP001582793"/>
    </source>
</evidence>
<organism evidence="1 2">
    <name type="scientific">Polymorphospora lycopeni</name>
    <dbReference type="NCBI Taxonomy" id="3140240"/>
    <lineage>
        <taxon>Bacteria</taxon>
        <taxon>Bacillati</taxon>
        <taxon>Actinomycetota</taxon>
        <taxon>Actinomycetes</taxon>
        <taxon>Micromonosporales</taxon>
        <taxon>Micromonosporaceae</taxon>
        <taxon>Polymorphospora</taxon>
    </lineage>
</organism>
<name>A0ABV5CL93_9ACTN</name>